<dbReference type="AlphaFoldDB" id="A0A812I701"/>
<comment type="caution">
    <text evidence="2">The sequence shown here is derived from an EMBL/GenBank/DDBJ whole genome shotgun (WGS) entry which is preliminary data.</text>
</comment>
<dbReference type="OrthoDB" id="421523at2759"/>
<dbReference type="Proteomes" id="UP000604046">
    <property type="component" value="Unassembled WGS sequence"/>
</dbReference>
<evidence type="ECO:0008006" key="4">
    <source>
        <dbReference type="Google" id="ProtNLM"/>
    </source>
</evidence>
<keyword evidence="3" id="KW-1185">Reference proteome</keyword>
<name>A0A812I701_9DINO</name>
<feature type="region of interest" description="Disordered" evidence="1">
    <location>
        <begin position="674"/>
        <end position="700"/>
    </location>
</feature>
<feature type="compositionally biased region" description="Basic and acidic residues" evidence="1">
    <location>
        <begin position="674"/>
        <end position="697"/>
    </location>
</feature>
<feature type="compositionally biased region" description="Basic and acidic residues" evidence="1">
    <location>
        <begin position="185"/>
        <end position="204"/>
    </location>
</feature>
<evidence type="ECO:0000313" key="3">
    <source>
        <dbReference type="Proteomes" id="UP000604046"/>
    </source>
</evidence>
<proteinExistence type="predicted"/>
<feature type="region of interest" description="Disordered" evidence="1">
    <location>
        <begin position="167"/>
        <end position="238"/>
    </location>
</feature>
<sequence length="848" mass="94341">MSDRDHAVPAWDGSARSWRRYTREVAWFVQATPVHKRRQCAPKLLSRLSGPARLLAMSWSKTAFDHAGGIHAFLQRLAASPLVRKTLPNAAAICQQYFAFRRGQNESIGNFLVRETLVHEEFTEAIIRLHEEKLGISQEKRDFGLPPVDDGGGEQWGWWYDEWNGEEDYDQDQRGEPAEDIDPPEGERAADEGRETDRDREDPRTPQQRAATGSSPSRRDGSQRVSTPVPSETPVVQEPIDELSVADSFIMGVLRGWRLLQAAGLSAEEKRDILSSTKNSLDYEVAASALQSLWDEQLLGQRGGGHHGGGGYSAHFAEYDDQDHEAYYQDWWDDDDGWWMDGYYAQGENDWWTDDYQYHENYQAAANEHPDDGGVVDEKLQELQKAEKMAEALALEAQRTWSDAQKATQALRKDRGFGATAQMGGSGRCYICGGNHFMRECPDRRHPSKGKSKSKYGYHMSADDFNGYYIGKGKGKAKGKSKKGMWLEGQAIWKGKSKGKNKESGLRTVNAYAQDLFLGGLELTDVMEMASATTTPLSPQQGMIDCGATASAAPEAVVKDLIAAVLTQDKGARIELDQSSRPYFRFGNGKWGRALCRVHLTSDVSGSPRHFSLYTLPNPAEYYQAQLDKQALVPVLVGMDYLGRKGVGMMIDFATGLAMNTKEKIVVASIKEKTPKAKARPLDPSRALEGDTRDPRASSKQWPCYNRHVADTPKQNPHGQWTHCAVRDLRLSYVPRSGSHGATTMVKNPEMVRRMLTELHPLMGDFQPTATICRAMQRKIDAEEQLTAAISEVKNPGMKVRATTRPTPATTSGSPLTTGESSTGSWQLASETEDQNLAMAYEMERGGQ</sequence>
<reference evidence="2" key="1">
    <citation type="submission" date="2021-02" db="EMBL/GenBank/DDBJ databases">
        <authorList>
            <person name="Dougan E. K."/>
            <person name="Rhodes N."/>
            <person name="Thang M."/>
            <person name="Chan C."/>
        </authorList>
    </citation>
    <scope>NUCLEOTIDE SEQUENCE</scope>
</reference>
<evidence type="ECO:0000313" key="2">
    <source>
        <dbReference type="EMBL" id="CAE7022444.1"/>
    </source>
</evidence>
<feature type="region of interest" description="Disordered" evidence="1">
    <location>
        <begin position="799"/>
        <end position="831"/>
    </location>
</feature>
<evidence type="ECO:0000256" key="1">
    <source>
        <dbReference type="SAM" id="MobiDB-lite"/>
    </source>
</evidence>
<protein>
    <recommendedName>
        <fullName evidence="4">CCHC-type domain-containing protein</fullName>
    </recommendedName>
</protein>
<accession>A0A812I701</accession>
<dbReference type="EMBL" id="CAJNDS010000176">
    <property type="protein sequence ID" value="CAE7022444.1"/>
    <property type="molecule type" value="Genomic_DNA"/>
</dbReference>
<organism evidence="2 3">
    <name type="scientific">Symbiodinium natans</name>
    <dbReference type="NCBI Taxonomy" id="878477"/>
    <lineage>
        <taxon>Eukaryota</taxon>
        <taxon>Sar</taxon>
        <taxon>Alveolata</taxon>
        <taxon>Dinophyceae</taxon>
        <taxon>Suessiales</taxon>
        <taxon>Symbiodiniaceae</taxon>
        <taxon>Symbiodinium</taxon>
    </lineage>
</organism>
<feature type="compositionally biased region" description="Low complexity" evidence="1">
    <location>
        <begin position="801"/>
        <end position="811"/>
    </location>
</feature>
<gene>
    <name evidence="2" type="ORF">SNAT2548_LOCUS2929</name>
</gene>
<feature type="compositionally biased region" description="Polar residues" evidence="1">
    <location>
        <begin position="812"/>
        <end position="830"/>
    </location>
</feature>
<feature type="compositionally biased region" description="Low complexity" evidence="1">
    <location>
        <begin position="225"/>
        <end position="238"/>
    </location>
</feature>